<feature type="signal peptide" evidence="1">
    <location>
        <begin position="1"/>
        <end position="18"/>
    </location>
</feature>
<comment type="caution">
    <text evidence="2">The sequence shown here is derived from an EMBL/GenBank/DDBJ whole genome shotgun (WGS) entry which is preliminary data.</text>
</comment>
<gene>
    <name evidence="2" type="ORF">SLEP1_g60368</name>
</gene>
<dbReference type="PANTHER" id="PTHR36616:SF4">
    <property type="entry name" value="OS03G0174800 PROTEIN"/>
    <property type="match status" value="1"/>
</dbReference>
<name>A0AAV5MWJ4_9ROSI</name>
<dbReference type="AlphaFoldDB" id="A0AAV5MWJ4"/>
<accession>A0AAV5MWJ4</accession>
<sequence>MLLFLFTIAFSVMPLTLCFPPVRNLNLFVETMEGLVRGSRGYRNRIRPRARRVWSRILDCMLCNLRSD</sequence>
<evidence type="ECO:0008006" key="4">
    <source>
        <dbReference type="Google" id="ProtNLM"/>
    </source>
</evidence>
<feature type="chain" id="PRO_5043327397" description="Secreted protein" evidence="1">
    <location>
        <begin position="19"/>
        <end position="68"/>
    </location>
</feature>
<keyword evidence="3" id="KW-1185">Reference proteome</keyword>
<evidence type="ECO:0000313" key="2">
    <source>
        <dbReference type="EMBL" id="GKV53855.1"/>
    </source>
</evidence>
<evidence type="ECO:0000256" key="1">
    <source>
        <dbReference type="SAM" id="SignalP"/>
    </source>
</evidence>
<keyword evidence="1" id="KW-0732">Signal</keyword>
<proteinExistence type="predicted"/>
<reference evidence="2 3" key="1">
    <citation type="journal article" date="2021" name="Commun. Biol.">
        <title>The genome of Shorea leprosula (Dipterocarpaceae) highlights the ecological relevance of drought in aseasonal tropical rainforests.</title>
        <authorList>
            <person name="Ng K.K.S."/>
            <person name="Kobayashi M.J."/>
            <person name="Fawcett J.A."/>
            <person name="Hatakeyama M."/>
            <person name="Paape T."/>
            <person name="Ng C.H."/>
            <person name="Ang C.C."/>
            <person name="Tnah L.H."/>
            <person name="Lee C.T."/>
            <person name="Nishiyama T."/>
            <person name="Sese J."/>
            <person name="O'Brien M.J."/>
            <person name="Copetti D."/>
            <person name="Mohd Noor M.I."/>
            <person name="Ong R.C."/>
            <person name="Putra M."/>
            <person name="Sireger I.Z."/>
            <person name="Indrioko S."/>
            <person name="Kosugi Y."/>
            <person name="Izuno A."/>
            <person name="Isagi Y."/>
            <person name="Lee S.L."/>
            <person name="Shimizu K.K."/>
        </authorList>
    </citation>
    <scope>NUCLEOTIDE SEQUENCE [LARGE SCALE GENOMIC DNA]</scope>
    <source>
        <strain evidence="2">214</strain>
    </source>
</reference>
<organism evidence="2 3">
    <name type="scientific">Rubroshorea leprosula</name>
    <dbReference type="NCBI Taxonomy" id="152421"/>
    <lineage>
        <taxon>Eukaryota</taxon>
        <taxon>Viridiplantae</taxon>
        <taxon>Streptophyta</taxon>
        <taxon>Embryophyta</taxon>
        <taxon>Tracheophyta</taxon>
        <taxon>Spermatophyta</taxon>
        <taxon>Magnoliopsida</taxon>
        <taxon>eudicotyledons</taxon>
        <taxon>Gunneridae</taxon>
        <taxon>Pentapetalae</taxon>
        <taxon>rosids</taxon>
        <taxon>malvids</taxon>
        <taxon>Malvales</taxon>
        <taxon>Dipterocarpaceae</taxon>
        <taxon>Rubroshorea</taxon>
    </lineage>
</organism>
<dbReference type="PANTHER" id="PTHR36616">
    <property type="entry name" value="BNAC07G32700D PROTEIN"/>
    <property type="match status" value="1"/>
</dbReference>
<dbReference type="EMBL" id="BPVZ01002065">
    <property type="protein sequence ID" value="GKV53855.1"/>
    <property type="molecule type" value="Genomic_DNA"/>
</dbReference>
<protein>
    <recommendedName>
        <fullName evidence="4">Secreted protein</fullName>
    </recommendedName>
</protein>
<dbReference type="Proteomes" id="UP001054252">
    <property type="component" value="Unassembled WGS sequence"/>
</dbReference>
<evidence type="ECO:0000313" key="3">
    <source>
        <dbReference type="Proteomes" id="UP001054252"/>
    </source>
</evidence>